<dbReference type="InterPro" id="IPR040932">
    <property type="entry name" value="Csm4_C"/>
</dbReference>
<dbReference type="EMBL" id="LITT01000035">
    <property type="protein sequence ID" value="OAA84798.1"/>
    <property type="molecule type" value="Genomic_DNA"/>
</dbReference>
<dbReference type="NCBIfam" id="TIGR01903">
    <property type="entry name" value="cas5_csm4"/>
    <property type="match status" value="1"/>
</dbReference>
<name>A0A162L5T1_9CLOT</name>
<reference evidence="6 7" key="1">
    <citation type="journal article" date="2015" name="Biotechnol. Bioeng.">
        <title>Genome sequence and phenotypic characterization of Caulobacter segnis.</title>
        <authorList>
            <person name="Patel S."/>
            <person name="Fletcher B."/>
            <person name="Scott D.C."/>
            <person name="Ely B."/>
        </authorList>
    </citation>
    <scope>NUCLEOTIDE SEQUENCE [LARGE SCALE GENOMIC DNA]</scope>
    <source>
        <strain evidence="6 7">ERI-2</strain>
    </source>
</reference>
<proteinExistence type="inferred from homology"/>
<sequence length="348" mass="40266">MKKATLSFKDNAKIHIGEELYDYISSDKLYSMIINALSYVITDDELNVIVNLVNEKVKISSAFLGLKITKNNVSKNIDFLPKPYVLIKEKEISKKVEEENLLNRKKYKNIAWVSHNSFRNLNKNYNLDEDIIDYSFKNGVIIDGKYYIGNDEVENDVRKVLEDYSPIKKDMLQRNTIDRYTKESMDTYYDSFSILSTKESGEIKIEPYFYFLIDDNEKILKDEYIQALQFISIGGKRSLGAGVVEEISISDYKFNICDNGKVYINFSMIYPDKKDLSKISKYSLENRNGFIFSKRSTNIKKPTLRMIKEGSIFNGKVEGDIYSFKVEGINHDIHVYGKAFLSPFGGEN</sequence>
<comment type="caution">
    <text evidence="6">The sequence shown here is derived from an EMBL/GenBank/DDBJ whole genome shotgun (WGS) entry which is preliminary data.</text>
</comment>
<dbReference type="PATRIC" id="fig|1538.10.peg.2594"/>
<dbReference type="GO" id="GO:0051607">
    <property type="term" value="P:defense response to virus"/>
    <property type="evidence" value="ECO:0007669"/>
    <property type="project" value="UniProtKB-KW"/>
</dbReference>
<keyword evidence="3" id="KW-0694">RNA-binding</keyword>
<organism evidence="6 7">
    <name type="scientific">Clostridium ljungdahlii</name>
    <dbReference type="NCBI Taxonomy" id="1538"/>
    <lineage>
        <taxon>Bacteria</taxon>
        <taxon>Bacillati</taxon>
        <taxon>Bacillota</taxon>
        <taxon>Clostridia</taxon>
        <taxon>Eubacteriales</taxon>
        <taxon>Clostridiaceae</taxon>
        <taxon>Clostridium</taxon>
    </lineage>
</organism>
<feature type="domain" description="Csm4 C-terminal" evidence="5">
    <location>
        <begin position="259"/>
        <end position="343"/>
    </location>
</feature>
<evidence type="ECO:0000256" key="2">
    <source>
        <dbReference type="ARBA" id="ARBA00016109"/>
    </source>
</evidence>
<comment type="similarity">
    <text evidence="1">Belongs to the CRISPR-associated Csm4 family.</text>
</comment>
<evidence type="ECO:0000313" key="7">
    <source>
        <dbReference type="Proteomes" id="UP000077407"/>
    </source>
</evidence>
<dbReference type="Proteomes" id="UP000077407">
    <property type="component" value="Unassembled WGS sequence"/>
</dbReference>
<keyword evidence="4" id="KW-0051">Antiviral defense</keyword>
<accession>A0A162L5T1</accession>
<dbReference type="InterPro" id="IPR005510">
    <property type="entry name" value="Csm4"/>
</dbReference>
<evidence type="ECO:0000256" key="4">
    <source>
        <dbReference type="ARBA" id="ARBA00023118"/>
    </source>
</evidence>
<protein>
    <recommendedName>
        <fullName evidence="2">CRISPR system Cms protein Csm4</fullName>
    </recommendedName>
</protein>
<dbReference type="OrthoDB" id="9792564at2"/>
<evidence type="ECO:0000259" key="5">
    <source>
        <dbReference type="Pfam" id="PF17953"/>
    </source>
</evidence>
<evidence type="ECO:0000256" key="1">
    <source>
        <dbReference type="ARBA" id="ARBA00005772"/>
    </source>
</evidence>
<dbReference type="RefSeq" id="WP_063556081.1">
    <property type="nucleotide sequence ID" value="NZ_LITT01000035.1"/>
</dbReference>
<dbReference type="AlphaFoldDB" id="A0A162L5T1"/>
<dbReference type="GO" id="GO:0003723">
    <property type="term" value="F:RNA binding"/>
    <property type="evidence" value="ECO:0007669"/>
    <property type="project" value="UniProtKB-KW"/>
</dbReference>
<gene>
    <name evidence="6" type="ORF">WY13_02701</name>
</gene>
<evidence type="ECO:0000256" key="3">
    <source>
        <dbReference type="ARBA" id="ARBA00022884"/>
    </source>
</evidence>
<evidence type="ECO:0000313" key="6">
    <source>
        <dbReference type="EMBL" id="OAA84798.1"/>
    </source>
</evidence>
<dbReference type="Pfam" id="PF17953">
    <property type="entry name" value="Csm4_C"/>
    <property type="match status" value="1"/>
</dbReference>